<dbReference type="GO" id="GO:0051241">
    <property type="term" value="P:negative regulation of multicellular organismal process"/>
    <property type="evidence" value="ECO:0007669"/>
    <property type="project" value="UniProtKB-ARBA"/>
</dbReference>
<evidence type="ECO:0000256" key="2">
    <source>
        <dbReference type="ARBA" id="ARBA00006991"/>
    </source>
</evidence>
<reference evidence="10" key="2">
    <citation type="submission" date="2025-09" db="UniProtKB">
        <authorList>
            <consortium name="Ensembl"/>
        </authorList>
    </citation>
    <scope>IDENTIFICATION</scope>
</reference>
<organism evidence="10 11">
    <name type="scientific">Pelusios castaneus</name>
    <name type="common">West African mud turtle</name>
    <dbReference type="NCBI Taxonomy" id="367368"/>
    <lineage>
        <taxon>Eukaryota</taxon>
        <taxon>Metazoa</taxon>
        <taxon>Chordata</taxon>
        <taxon>Craniata</taxon>
        <taxon>Vertebrata</taxon>
        <taxon>Euteleostomi</taxon>
        <taxon>Archelosauria</taxon>
        <taxon>Testudinata</taxon>
        <taxon>Testudines</taxon>
        <taxon>Pleurodira</taxon>
        <taxon>Pelomedusidae</taxon>
        <taxon>Pelusios</taxon>
    </lineage>
</organism>
<feature type="domain" description="C2H2-type" evidence="9">
    <location>
        <begin position="50"/>
        <end position="77"/>
    </location>
</feature>
<dbReference type="FunFam" id="3.30.160.60:FF:000452">
    <property type="entry name" value="Transcription factor Ovo-like 2"/>
    <property type="match status" value="1"/>
</dbReference>
<dbReference type="PANTHER" id="PTHR10032">
    <property type="entry name" value="ZINC FINGER PROTEIN WITH KRAB AND SCAN DOMAINS"/>
    <property type="match status" value="1"/>
</dbReference>
<evidence type="ECO:0000256" key="5">
    <source>
        <dbReference type="ARBA" id="ARBA00022771"/>
    </source>
</evidence>
<feature type="domain" description="C2H2-type" evidence="9">
    <location>
        <begin position="78"/>
        <end position="105"/>
    </location>
</feature>
<dbReference type="GO" id="GO:0005634">
    <property type="term" value="C:nucleus"/>
    <property type="evidence" value="ECO:0007669"/>
    <property type="project" value="UniProtKB-SubCell"/>
</dbReference>
<evidence type="ECO:0000256" key="1">
    <source>
        <dbReference type="ARBA" id="ARBA00004123"/>
    </source>
</evidence>
<keyword evidence="11" id="KW-1185">Reference proteome</keyword>
<evidence type="ECO:0000256" key="8">
    <source>
        <dbReference type="PROSITE-ProRule" id="PRU00042"/>
    </source>
</evidence>
<dbReference type="Gene3D" id="3.30.160.60">
    <property type="entry name" value="Classic Zinc Finger"/>
    <property type="match status" value="3"/>
</dbReference>
<reference evidence="10" key="1">
    <citation type="submission" date="2025-08" db="UniProtKB">
        <authorList>
            <consortium name="Ensembl"/>
        </authorList>
    </citation>
    <scope>IDENTIFICATION</scope>
</reference>
<keyword evidence="5 8" id="KW-0863">Zinc-finger</keyword>
<sequence>MWLQPIQHRVHLDGSLLSPALAQLACSSPPAPCPPNSLLQGKGPQGPSDFPCPVCSKAFPLQRMLTRHLKSHSSVKKHVCQYCAKGFNDTFDLKRHTRTHTGIRPYRCHVCAKAFTQRCSLESHLRKIHGVQQNYAYRERRAKLFVCEECGFTCAAGGEYYGHVRRLHPGNTLLRKHVRNALCHPLTSSLTDSPAPLP</sequence>
<dbReference type="AlphaFoldDB" id="A0A8C8VEB8"/>
<feature type="domain" description="C2H2-type" evidence="9">
    <location>
        <begin position="106"/>
        <end position="134"/>
    </location>
</feature>
<protein>
    <recommendedName>
        <fullName evidence="9">C2H2-type domain-containing protein</fullName>
    </recommendedName>
</protein>
<dbReference type="Pfam" id="PF00096">
    <property type="entry name" value="zf-C2H2"/>
    <property type="match status" value="3"/>
</dbReference>
<evidence type="ECO:0000313" key="11">
    <source>
        <dbReference type="Proteomes" id="UP000694393"/>
    </source>
</evidence>
<evidence type="ECO:0000256" key="6">
    <source>
        <dbReference type="ARBA" id="ARBA00022833"/>
    </source>
</evidence>
<dbReference type="InterPro" id="IPR013087">
    <property type="entry name" value="Znf_C2H2_type"/>
</dbReference>
<dbReference type="GO" id="GO:0009913">
    <property type="term" value="P:epidermal cell differentiation"/>
    <property type="evidence" value="ECO:0007669"/>
    <property type="project" value="TreeGrafter"/>
</dbReference>
<dbReference type="SMART" id="SM00355">
    <property type="entry name" value="ZnF_C2H2"/>
    <property type="match status" value="4"/>
</dbReference>
<comment type="subcellular location">
    <subcellularLocation>
        <location evidence="1">Nucleus</location>
    </subcellularLocation>
</comment>
<dbReference type="Proteomes" id="UP000694393">
    <property type="component" value="Unplaced"/>
</dbReference>
<dbReference type="PROSITE" id="PS00028">
    <property type="entry name" value="ZINC_FINGER_C2H2_1"/>
    <property type="match status" value="4"/>
</dbReference>
<comment type="similarity">
    <text evidence="2">Belongs to the krueppel C2H2-type zinc-finger protein family.</text>
</comment>
<dbReference type="PANTHER" id="PTHR10032:SF217">
    <property type="entry name" value="TRANSCRIPTION FACTOR OVO-LIKE 1-RELATED"/>
    <property type="match status" value="1"/>
</dbReference>
<dbReference type="FunFam" id="3.30.160.60:FF:001250">
    <property type="entry name" value="putative transcription factor ovo-like protein 3"/>
    <property type="match status" value="1"/>
</dbReference>
<evidence type="ECO:0000259" key="9">
    <source>
        <dbReference type="PROSITE" id="PS50157"/>
    </source>
</evidence>
<evidence type="ECO:0000256" key="4">
    <source>
        <dbReference type="ARBA" id="ARBA00022737"/>
    </source>
</evidence>
<dbReference type="GO" id="GO:0000981">
    <property type="term" value="F:DNA-binding transcription factor activity, RNA polymerase II-specific"/>
    <property type="evidence" value="ECO:0007669"/>
    <property type="project" value="TreeGrafter"/>
</dbReference>
<dbReference type="GO" id="GO:0009968">
    <property type="term" value="P:negative regulation of signal transduction"/>
    <property type="evidence" value="ECO:0007669"/>
    <property type="project" value="UniProtKB-ARBA"/>
</dbReference>
<evidence type="ECO:0000313" key="10">
    <source>
        <dbReference type="Ensembl" id="ENSPCEP00000001375.1"/>
    </source>
</evidence>
<keyword evidence="6" id="KW-0862">Zinc</keyword>
<dbReference type="InterPro" id="IPR036236">
    <property type="entry name" value="Znf_C2H2_sf"/>
</dbReference>
<dbReference type="PROSITE" id="PS50157">
    <property type="entry name" value="ZINC_FINGER_C2H2_2"/>
    <property type="match status" value="3"/>
</dbReference>
<dbReference type="InterPro" id="IPR027756">
    <property type="entry name" value="Ovo-like"/>
</dbReference>
<proteinExistence type="inferred from homology"/>
<keyword evidence="7" id="KW-0539">Nucleus</keyword>
<dbReference type="SUPFAM" id="SSF57667">
    <property type="entry name" value="beta-beta-alpha zinc fingers"/>
    <property type="match status" value="2"/>
</dbReference>
<dbReference type="GO" id="GO:0010837">
    <property type="term" value="P:regulation of keratinocyte proliferation"/>
    <property type="evidence" value="ECO:0007669"/>
    <property type="project" value="UniProtKB-ARBA"/>
</dbReference>
<dbReference type="GO" id="GO:0045616">
    <property type="term" value="P:regulation of keratinocyte differentiation"/>
    <property type="evidence" value="ECO:0007669"/>
    <property type="project" value="UniProtKB-ARBA"/>
</dbReference>
<evidence type="ECO:0000256" key="7">
    <source>
        <dbReference type="ARBA" id="ARBA00023242"/>
    </source>
</evidence>
<dbReference type="GO" id="GO:0045596">
    <property type="term" value="P:negative regulation of cell differentiation"/>
    <property type="evidence" value="ECO:0007669"/>
    <property type="project" value="UniProtKB-ARBA"/>
</dbReference>
<keyword evidence="3" id="KW-0479">Metal-binding</keyword>
<dbReference type="GO" id="GO:0008270">
    <property type="term" value="F:zinc ion binding"/>
    <property type="evidence" value="ECO:0007669"/>
    <property type="project" value="UniProtKB-KW"/>
</dbReference>
<accession>A0A8C8VEB8</accession>
<dbReference type="Ensembl" id="ENSPCET00000001429.1">
    <property type="protein sequence ID" value="ENSPCEP00000001375.1"/>
    <property type="gene ID" value="ENSPCEG00000001154.1"/>
</dbReference>
<evidence type="ECO:0000256" key="3">
    <source>
        <dbReference type="ARBA" id="ARBA00022723"/>
    </source>
</evidence>
<dbReference type="GO" id="GO:0045892">
    <property type="term" value="P:negative regulation of DNA-templated transcription"/>
    <property type="evidence" value="ECO:0007669"/>
    <property type="project" value="UniProtKB-ARBA"/>
</dbReference>
<dbReference type="GO" id="GO:0000978">
    <property type="term" value="F:RNA polymerase II cis-regulatory region sequence-specific DNA binding"/>
    <property type="evidence" value="ECO:0007669"/>
    <property type="project" value="TreeGrafter"/>
</dbReference>
<name>A0A8C8VEB8_9SAUR</name>
<keyword evidence="4" id="KW-0677">Repeat</keyword>